<evidence type="ECO:0000313" key="9">
    <source>
        <dbReference type="EMBL" id="KAA8914828.1"/>
    </source>
</evidence>
<feature type="transmembrane region" description="Helical" evidence="6">
    <location>
        <begin position="277"/>
        <end position="295"/>
    </location>
</feature>
<comment type="subcellular location">
    <subcellularLocation>
        <location evidence="6">Endoplasmic reticulum membrane</location>
        <topology evidence="6">Multi-pass membrane protein</topology>
    </subcellularLocation>
    <subcellularLocation>
        <location evidence="1">Membrane</location>
        <topology evidence="1">Multi-pass membrane protein</topology>
    </subcellularLocation>
</comment>
<feature type="transmembrane region" description="Helical" evidence="6">
    <location>
        <begin position="349"/>
        <end position="366"/>
    </location>
</feature>
<evidence type="ECO:0000256" key="7">
    <source>
        <dbReference type="SAM" id="MobiDB-lite"/>
    </source>
</evidence>
<keyword evidence="2 6" id="KW-0813">Transport</keyword>
<dbReference type="InParanoid" id="A0A5J5FBW6"/>
<comment type="similarity">
    <text evidence="6">Belongs to the cation diffusion facilitator (CDF) transporter (TC 2.A.4) family. SLC30A subfamily.</text>
</comment>
<dbReference type="Proteomes" id="UP000326924">
    <property type="component" value="Unassembled WGS sequence"/>
</dbReference>
<keyword evidence="10" id="KW-1185">Reference proteome</keyword>
<name>A0A5J5FBW6_9PEZI</name>
<dbReference type="SUPFAM" id="SSF161111">
    <property type="entry name" value="Cation efflux protein transmembrane domain-like"/>
    <property type="match status" value="1"/>
</dbReference>
<keyword evidence="6" id="KW-0406">Ion transport</keyword>
<dbReference type="GO" id="GO:0005789">
    <property type="term" value="C:endoplasmic reticulum membrane"/>
    <property type="evidence" value="ECO:0007669"/>
    <property type="project" value="UniProtKB-SubCell"/>
</dbReference>
<evidence type="ECO:0000256" key="6">
    <source>
        <dbReference type="RuleBase" id="RU369017"/>
    </source>
</evidence>
<organism evidence="9 10">
    <name type="scientific">Sphaerosporella brunnea</name>
    <dbReference type="NCBI Taxonomy" id="1250544"/>
    <lineage>
        <taxon>Eukaryota</taxon>
        <taxon>Fungi</taxon>
        <taxon>Dikarya</taxon>
        <taxon>Ascomycota</taxon>
        <taxon>Pezizomycotina</taxon>
        <taxon>Pezizomycetes</taxon>
        <taxon>Pezizales</taxon>
        <taxon>Pyronemataceae</taxon>
        <taxon>Sphaerosporella</taxon>
    </lineage>
</organism>
<gene>
    <name evidence="9" type="ORF">FN846DRAFT_770843</name>
</gene>
<evidence type="ECO:0000313" key="10">
    <source>
        <dbReference type="Proteomes" id="UP000326924"/>
    </source>
</evidence>
<keyword evidence="3 6" id="KW-0812">Transmembrane</keyword>
<evidence type="ECO:0000256" key="2">
    <source>
        <dbReference type="ARBA" id="ARBA00022448"/>
    </source>
</evidence>
<reference evidence="9 10" key="1">
    <citation type="submission" date="2019-09" db="EMBL/GenBank/DDBJ databases">
        <title>Draft genome of the ectomycorrhizal ascomycete Sphaerosporella brunnea.</title>
        <authorList>
            <consortium name="DOE Joint Genome Institute"/>
            <person name="Benucci G.M."/>
            <person name="Marozzi G."/>
            <person name="Antonielli L."/>
            <person name="Sanchez S."/>
            <person name="Marco P."/>
            <person name="Wang X."/>
            <person name="Falini L.B."/>
            <person name="Barry K."/>
            <person name="Haridas S."/>
            <person name="Lipzen A."/>
            <person name="Labutti K."/>
            <person name="Grigoriev I.V."/>
            <person name="Murat C."/>
            <person name="Martin F."/>
            <person name="Albertini E."/>
            <person name="Donnini D."/>
            <person name="Bonito G."/>
        </authorList>
    </citation>
    <scope>NUCLEOTIDE SEQUENCE [LARGE SCALE GENOMIC DNA]</scope>
    <source>
        <strain evidence="9 10">Sb_GMNB300</strain>
    </source>
</reference>
<evidence type="ECO:0000256" key="1">
    <source>
        <dbReference type="ARBA" id="ARBA00004141"/>
    </source>
</evidence>
<feature type="transmembrane region" description="Helical" evidence="6">
    <location>
        <begin position="157"/>
        <end position="180"/>
    </location>
</feature>
<comment type="caution">
    <text evidence="6">Lacks conserved residue(s) required for the propagation of feature annotation.</text>
</comment>
<dbReference type="Pfam" id="PF01545">
    <property type="entry name" value="Cation_efflux"/>
    <property type="match status" value="1"/>
</dbReference>
<proteinExistence type="inferred from homology"/>
<feature type="transmembrane region" description="Helical" evidence="6">
    <location>
        <begin position="316"/>
        <end position="337"/>
    </location>
</feature>
<comment type="function">
    <text evidence="6">Functions as a zinc transporter.</text>
</comment>
<protein>
    <recommendedName>
        <fullName evidence="6">Zinc transporter</fullName>
    </recommendedName>
</protein>
<dbReference type="GO" id="GO:0031410">
    <property type="term" value="C:cytoplasmic vesicle"/>
    <property type="evidence" value="ECO:0007669"/>
    <property type="project" value="TreeGrafter"/>
</dbReference>
<dbReference type="GO" id="GO:0005385">
    <property type="term" value="F:zinc ion transmembrane transporter activity"/>
    <property type="evidence" value="ECO:0007669"/>
    <property type="project" value="UniProtKB-UniRule"/>
</dbReference>
<dbReference type="InterPro" id="IPR045316">
    <property type="entry name" value="Msc2-like"/>
</dbReference>
<evidence type="ECO:0000256" key="4">
    <source>
        <dbReference type="ARBA" id="ARBA00022989"/>
    </source>
</evidence>
<dbReference type="AlphaFoldDB" id="A0A5J5FBW6"/>
<keyword evidence="5 6" id="KW-0472">Membrane</keyword>
<evidence type="ECO:0000256" key="3">
    <source>
        <dbReference type="ARBA" id="ARBA00022692"/>
    </source>
</evidence>
<dbReference type="EMBL" id="VXIS01000002">
    <property type="protein sequence ID" value="KAA8914828.1"/>
    <property type="molecule type" value="Genomic_DNA"/>
</dbReference>
<dbReference type="GO" id="GO:0005794">
    <property type="term" value="C:Golgi apparatus"/>
    <property type="evidence" value="ECO:0007669"/>
    <property type="project" value="TreeGrafter"/>
</dbReference>
<keyword evidence="4 6" id="KW-1133">Transmembrane helix</keyword>
<feature type="domain" description="Cation efflux protein transmembrane" evidence="8">
    <location>
        <begin position="158"/>
        <end position="374"/>
    </location>
</feature>
<dbReference type="PANTHER" id="PTHR45755">
    <property type="match status" value="1"/>
</dbReference>
<dbReference type="GO" id="GO:0006882">
    <property type="term" value="P:intracellular zinc ion homeostasis"/>
    <property type="evidence" value="ECO:0007669"/>
    <property type="project" value="InterPro"/>
</dbReference>
<dbReference type="InterPro" id="IPR027469">
    <property type="entry name" value="Cation_efflux_TMD_sf"/>
</dbReference>
<evidence type="ECO:0000256" key="5">
    <source>
        <dbReference type="ARBA" id="ARBA00023136"/>
    </source>
</evidence>
<dbReference type="GO" id="GO:1904257">
    <property type="term" value="P:zinc ion import into Golgi lumen"/>
    <property type="evidence" value="ECO:0007669"/>
    <property type="project" value="TreeGrafter"/>
</dbReference>
<evidence type="ECO:0000259" key="8">
    <source>
        <dbReference type="Pfam" id="PF01545"/>
    </source>
</evidence>
<dbReference type="OrthoDB" id="5382797at2759"/>
<dbReference type="InterPro" id="IPR058533">
    <property type="entry name" value="Cation_efflux_TM"/>
</dbReference>
<sequence>MPPPKPAPIPIPPASPNVLPPTPISPTGTGIADVQDPEAAGLLSPKSQAFSFPPPQQQPPLEHNAVSTRRISIAEPAVKPGAAAASPFNFTPMVATKAPVTPKANQRRGHKYKHSSVSHQIFLEPPPRAPLSLPASLPMPTWTELYRSISPDQRTRALWCLCHLFVAGYTLYSAGGSLALTALSHLIVFDAAGASVCVAVDVLSNFEVWKRSSIRHPFGLERAEVLAGFAMSVFLLFMGFDIISHGAEHLLEGWWGPRSAHGHAHEEHVARVSAGSIDFAAAAALAVTMVSATLLKNHARIGRAMKFAALEHLPSILSNPSHLLTLATSTLLLLIPLLSLPQSSWLDRALALSMALSMIAIGVRLVKVLGSMLLMSYSGGGEKVSRVIDEIESDPAVKELQEARFWQAHHGLCIATLKVVIEAGMEEGRLRERLGRLVRDRLGGPYGKGAGSKWEVSVATTTS</sequence>
<keyword evidence="6" id="KW-0256">Endoplasmic reticulum</keyword>
<feature type="region of interest" description="Disordered" evidence="7">
    <location>
        <begin position="1"/>
        <end position="64"/>
    </location>
</feature>
<accession>A0A5J5FBW6</accession>
<dbReference type="PANTHER" id="PTHR45755:SF5">
    <property type="entry name" value="ZINC TRANSPORTER"/>
    <property type="match status" value="1"/>
</dbReference>
<dbReference type="FunCoup" id="A0A5J5FBW6">
    <property type="interactions" value="26"/>
</dbReference>
<comment type="caution">
    <text evidence="9">The sequence shown here is derived from an EMBL/GenBank/DDBJ whole genome shotgun (WGS) entry which is preliminary data.</text>
</comment>
<feature type="transmembrane region" description="Helical" evidence="6">
    <location>
        <begin position="225"/>
        <end position="247"/>
    </location>
</feature>
<dbReference type="Gene3D" id="1.20.1510.10">
    <property type="entry name" value="Cation efflux protein transmembrane domain"/>
    <property type="match status" value="1"/>
</dbReference>
<feature type="compositionally biased region" description="Pro residues" evidence="7">
    <location>
        <begin position="1"/>
        <end position="24"/>
    </location>
</feature>